<dbReference type="Proteomes" id="UP000295388">
    <property type="component" value="Unassembled WGS sequence"/>
</dbReference>
<dbReference type="OrthoDB" id="9784302at2"/>
<protein>
    <recommendedName>
        <fullName evidence="1">ChrB C-terminal domain-containing protein</fullName>
    </recommendedName>
</protein>
<name>A0A4R6JGI5_9ACTN</name>
<keyword evidence="3" id="KW-1185">Reference proteome</keyword>
<feature type="domain" description="ChrB C-terminal" evidence="1">
    <location>
        <begin position="3"/>
        <end position="131"/>
    </location>
</feature>
<dbReference type="RefSeq" id="WP_133804604.1">
    <property type="nucleotide sequence ID" value="NZ_SNWQ01000024.1"/>
</dbReference>
<comment type="caution">
    <text evidence="2">The sequence shown here is derived from an EMBL/GenBank/DDBJ whole genome shotgun (WGS) entry which is preliminary data.</text>
</comment>
<dbReference type="AlphaFoldDB" id="A0A4R6JGI5"/>
<dbReference type="InterPro" id="IPR018634">
    <property type="entry name" value="ChrB_C"/>
</dbReference>
<reference evidence="2 3" key="1">
    <citation type="submission" date="2019-03" db="EMBL/GenBank/DDBJ databases">
        <title>Genomic Encyclopedia of Type Strains, Phase III (KMG-III): the genomes of soil and plant-associated and newly described type strains.</title>
        <authorList>
            <person name="Whitman W."/>
        </authorList>
    </citation>
    <scope>NUCLEOTIDE SEQUENCE [LARGE SCALE GENOMIC DNA]</scope>
    <source>
        <strain evidence="2 3">VKM Ac-2527</strain>
    </source>
</reference>
<accession>A0A4R6JGI5</accession>
<evidence type="ECO:0000259" key="1">
    <source>
        <dbReference type="Pfam" id="PF09828"/>
    </source>
</evidence>
<sequence length="143" mass="16392">MKWATRAGVHIDRAACAWLIRRDIDPDAEFVFVTDPEEVPDEATPFDMRGAELGHHHDDCSFETILRRYDLTDRVLWAIARIVHEADLDDGRYDAPEAHGLDVILRGLSMIGDDSHTLTATKPLFDGLYEYYRRRNLLGREPA</sequence>
<organism evidence="2 3">
    <name type="scientific">Kribbella caucasensis</name>
    <dbReference type="NCBI Taxonomy" id="2512215"/>
    <lineage>
        <taxon>Bacteria</taxon>
        <taxon>Bacillati</taxon>
        <taxon>Actinomycetota</taxon>
        <taxon>Actinomycetes</taxon>
        <taxon>Propionibacteriales</taxon>
        <taxon>Kribbellaceae</taxon>
        <taxon>Kribbella</taxon>
    </lineage>
</organism>
<dbReference type="Pfam" id="PF09828">
    <property type="entry name" value="ChrB_C"/>
    <property type="match status" value="1"/>
</dbReference>
<evidence type="ECO:0000313" key="3">
    <source>
        <dbReference type="Proteomes" id="UP000295388"/>
    </source>
</evidence>
<proteinExistence type="predicted"/>
<evidence type="ECO:0000313" key="2">
    <source>
        <dbReference type="EMBL" id="TDO35134.1"/>
    </source>
</evidence>
<dbReference type="EMBL" id="SNWQ01000024">
    <property type="protein sequence ID" value="TDO35134.1"/>
    <property type="molecule type" value="Genomic_DNA"/>
</dbReference>
<gene>
    <name evidence="2" type="ORF">EV643_12420</name>
</gene>